<dbReference type="EMBL" id="VUNN01000011">
    <property type="protein sequence ID" value="MSU06444.1"/>
    <property type="molecule type" value="Genomic_DNA"/>
</dbReference>
<keyword evidence="2" id="KW-0489">Methyltransferase</keyword>
<dbReference type="Gene3D" id="3.40.50.150">
    <property type="entry name" value="Vaccinia Virus protein VP39"/>
    <property type="match status" value="1"/>
</dbReference>
<dbReference type="PANTHER" id="PTHR43861">
    <property type="entry name" value="TRANS-ACONITATE 2-METHYLTRANSFERASE-RELATED"/>
    <property type="match status" value="1"/>
</dbReference>
<dbReference type="InterPro" id="IPR029063">
    <property type="entry name" value="SAM-dependent_MTases_sf"/>
</dbReference>
<keyword evidence="3" id="KW-1185">Reference proteome</keyword>
<evidence type="ECO:0000313" key="3">
    <source>
        <dbReference type="Proteomes" id="UP000460549"/>
    </source>
</evidence>
<feature type="domain" description="Methyltransferase type 12" evidence="1">
    <location>
        <begin position="41"/>
        <end position="130"/>
    </location>
</feature>
<dbReference type="InterPro" id="IPR013217">
    <property type="entry name" value="Methyltransf_12"/>
</dbReference>
<dbReference type="AlphaFoldDB" id="A0A7X2PCM0"/>
<evidence type="ECO:0000313" key="2">
    <source>
        <dbReference type="EMBL" id="MSU06444.1"/>
    </source>
</evidence>
<dbReference type="CDD" id="cd02440">
    <property type="entry name" value="AdoMet_MTases"/>
    <property type="match status" value="1"/>
</dbReference>
<dbReference type="GO" id="GO:0032259">
    <property type="term" value="P:methylation"/>
    <property type="evidence" value="ECO:0007669"/>
    <property type="project" value="UniProtKB-KW"/>
</dbReference>
<keyword evidence="2" id="KW-0808">Transferase</keyword>
<name>A0A7X2PCM0_9SPIO</name>
<dbReference type="SUPFAM" id="SSF53335">
    <property type="entry name" value="S-adenosyl-L-methionine-dependent methyltransferases"/>
    <property type="match status" value="1"/>
</dbReference>
<proteinExistence type="predicted"/>
<dbReference type="Proteomes" id="UP000460549">
    <property type="component" value="Unassembled WGS sequence"/>
</dbReference>
<dbReference type="RefSeq" id="WP_154425414.1">
    <property type="nucleotide sequence ID" value="NZ_VUNN01000011.1"/>
</dbReference>
<dbReference type="Pfam" id="PF08242">
    <property type="entry name" value="Methyltransf_12"/>
    <property type="match status" value="1"/>
</dbReference>
<evidence type="ECO:0000259" key="1">
    <source>
        <dbReference type="Pfam" id="PF08242"/>
    </source>
</evidence>
<dbReference type="GO" id="GO:0008168">
    <property type="term" value="F:methyltransferase activity"/>
    <property type="evidence" value="ECO:0007669"/>
    <property type="project" value="UniProtKB-KW"/>
</dbReference>
<organism evidence="2 3">
    <name type="scientific">Bullifex porci</name>
    <dbReference type="NCBI Taxonomy" id="2606638"/>
    <lineage>
        <taxon>Bacteria</taxon>
        <taxon>Pseudomonadati</taxon>
        <taxon>Spirochaetota</taxon>
        <taxon>Spirochaetia</taxon>
        <taxon>Spirochaetales</taxon>
        <taxon>Spirochaetaceae</taxon>
        <taxon>Bullifex</taxon>
    </lineage>
</organism>
<dbReference type="PANTHER" id="PTHR43861:SF1">
    <property type="entry name" value="TRANS-ACONITATE 2-METHYLTRANSFERASE"/>
    <property type="match status" value="1"/>
</dbReference>
<reference evidence="2 3" key="1">
    <citation type="submission" date="2019-08" db="EMBL/GenBank/DDBJ databases">
        <title>In-depth cultivation of the pig gut microbiome towards novel bacterial diversity and tailored functional studies.</title>
        <authorList>
            <person name="Wylensek D."/>
            <person name="Hitch T.C.A."/>
            <person name="Clavel T."/>
        </authorList>
    </citation>
    <scope>NUCLEOTIDE SEQUENCE [LARGE SCALE GENOMIC DNA]</scope>
    <source>
        <strain evidence="2 3">NM-380-WT-3C1</strain>
    </source>
</reference>
<comment type="caution">
    <text evidence="2">The sequence shown here is derived from an EMBL/GenBank/DDBJ whole genome shotgun (WGS) entry which is preliminary data.</text>
</comment>
<accession>A0A7X2PCM0</accession>
<protein>
    <submittedName>
        <fullName evidence="2">Class I SAM-dependent methyltransferase</fullName>
    </submittedName>
</protein>
<sequence>MSTISYYDSNAISYAHSTVNVDLSELYDRFLPLIKKNGHILDAGCGSGRDSKYFIEKGFKVTAIDGSVEMCKIASSYIGQEVKHLRFEDFKEINKYDGIWACSSILHLEKNTLKEVLLNLSRALKDDGYIYASFKVGDEEGFIGDRYFSNFTKESFSCFLNEIKNLAIHDVWITNDKRKIRCEELWLNTILKKV</sequence>
<gene>
    <name evidence="2" type="ORF">FYJ80_06565</name>
</gene>